<comment type="caution">
    <text evidence="10">The sequence shown here is derived from an EMBL/GenBank/DDBJ whole genome shotgun (WGS) entry which is preliminary data.</text>
</comment>
<evidence type="ECO:0000313" key="11">
    <source>
        <dbReference type="Proteomes" id="UP001190926"/>
    </source>
</evidence>
<sequence length="88" mass="9709">MGKTTTTSTILCITTLILLLTSSRVLARPGPAFHDVTPIENQRAVNQEGQKVADEDNCVGLGDDECLMKRTVEAQLDYIYTQNKNNKP</sequence>
<dbReference type="PANTHER" id="PTHR33285:SF55">
    <property type="entry name" value="PHYTOSULFOKINES 3"/>
    <property type="match status" value="1"/>
</dbReference>
<dbReference type="GO" id="GO:0005576">
    <property type="term" value="C:extracellular region"/>
    <property type="evidence" value="ECO:0007669"/>
    <property type="project" value="UniProtKB-SubCell"/>
</dbReference>
<name>A0AAD4JHI6_PERFH</name>
<comment type="subcellular location">
    <subcellularLocation>
        <location evidence="1 9">Secreted</location>
    </subcellularLocation>
</comment>
<feature type="chain" id="PRO_5041778025" description="Phytosulfokine" evidence="9">
    <location>
        <begin position="28"/>
        <end position="88"/>
    </location>
</feature>
<dbReference type="Pfam" id="PF06404">
    <property type="entry name" value="PSK"/>
    <property type="match status" value="1"/>
</dbReference>
<dbReference type="GO" id="GO:0030154">
    <property type="term" value="P:cell differentiation"/>
    <property type="evidence" value="ECO:0007669"/>
    <property type="project" value="UniProtKB-UniRule"/>
</dbReference>
<evidence type="ECO:0000256" key="5">
    <source>
        <dbReference type="ARBA" id="ARBA00022641"/>
    </source>
</evidence>
<keyword evidence="11" id="KW-1185">Reference proteome</keyword>
<evidence type="ECO:0000256" key="7">
    <source>
        <dbReference type="ARBA" id="ARBA00022782"/>
    </source>
</evidence>
<dbReference type="EMBL" id="SDAM02000059">
    <property type="protein sequence ID" value="KAH6833205.1"/>
    <property type="molecule type" value="Genomic_DNA"/>
</dbReference>
<dbReference type="InterPro" id="IPR009438">
    <property type="entry name" value="Phytosulfokine"/>
</dbReference>
<dbReference type="GO" id="GO:0008283">
    <property type="term" value="P:cell population proliferation"/>
    <property type="evidence" value="ECO:0007669"/>
    <property type="project" value="UniProtKB-UniRule"/>
</dbReference>
<proteinExistence type="inferred from homology"/>
<evidence type="ECO:0000256" key="8">
    <source>
        <dbReference type="ARBA" id="ARBA00023030"/>
    </source>
</evidence>
<keyword evidence="3 9" id="KW-0217">Developmental protein</keyword>
<keyword evidence="4 9" id="KW-0964">Secreted</keyword>
<keyword evidence="6 9" id="KW-0732">Signal</keyword>
<dbReference type="Proteomes" id="UP001190926">
    <property type="component" value="Unassembled WGS sequence"/>
</dbReference>
<keyword evidence="7 9" id="KW-0221">Differentiation</keyword>
<evidence type="ECO:0000256" key="1">
    <source>
        <dbReference type="ARBA" id="ARBA00004613"/>
    </source>
</evidence>
<protein>
    <recommendedName>
        <fullName evidence="9">Phytosulfokine</fullName>
    </recommendedName>
    <component>
        <recommendedName>
            <fullName evidence="9">Phytosulfokine-alpha</fullName>
            <shortName evidence="9">PSK-alpha</shortName>
            <shortName evidence="9">Phytosulfokine-a</shortName>
        </recommendedName>
    </component>
    <component>
        <recommendedName>
            <fullName evidence="9">Phytosulfokine-beta</fullName>
            <shortName evidence="9">PSK-beta</shortName>
            <shortName evidence="9">Phytosulfokine-b</shortName>
        </recommendedName>
    </component>
</protein>
<comment type="PTM">
    <text evidence="9">PSK-alpha is produced by endopeptidase digestion. PSK-beta is produced from PSK-alpha by exopeptidase digestion.</text>
</comment>
<accession>A0AAD4JHI6</accession>
<keyword evidence="5 9" id="KW-0765">Sulfation</keyword>
<feature type="signal peptide" evidence="9">
    <location>
        <begin position="1"/>
        <end position="27"/>
    </location>
</feature>
<organism evidence="10 11">
    <name type="scientific">Perilla frutescens var. hirtella</name>
    <name type="common">Perilla citriodora</name>
    <name type="synonym">Perilla setoyensis</name>
    <dbReference type="NCBI Taxonomy" id="608512"/>
    <lineage>
        <taxon>Eukaryota</taxon>
        <taxon>Viridiplantae</taxon>
        <taxon>Streptophyta</taxon>
        <taxon>Embryophyta</taxon>
        <taxon>Tracheophyta</taxon>
        <taxon>Spermatophyta</taxon>
        <taxon>Magnoliopsida</taxon>
        <taxon>eudicotyledons</taxon>
        <taxon>Gunneridae</taxon>
        <taxon>Pentapetalae</taxon>
        <taxon>asterids</taxon>
        <taxon>lamiids</taxon>
        <taxon>Lamiales</taxon>
        <taxon>Lamiaceae</taxon>
        <taxon>Nepetoideae</taxon>
        <taxon>Elsholtzieae</taxon>
        <taxon>Perilla</taxon>
    </lineage>
</organism>
<dbReference type="GO" id="GO:0008083">
    <property type="term" value="F:growth factor activity"/>
    <property type="evidence" value="ECO:0007669"/>
    <property type="project" value="UniProtKB-UniRule"/>
</dbReference>
<comment type="function">
    <text evidence="9">Promotes plant cell differentiation, organogenesis and somatic embryogenesis as well as cell proliferation.</text>
</comment>
<reference evidence="10 11" key="1">
    <citation type="journal article" date="2021" name="Nat. Commun.">
        <title>Incipient diploidization of the medicinal plant Perilla within 10,000 years.</title>
        <authorList>
            <person name="Zhang Y."/>
            <person name="Shen Q."/>
            <person name="Leng L."/>
            <person name="Zhang D."/>
            <person name="Chen S."/>
            <person name="Shi Y."/>
            <person name="Ning Z."/>
            <person name="Chen S."/>
        </authorList>
    </citation>
    <scope>NUCLEOTIDE SEQUENCE [LARGE SCALE GENOMIC DNA]</scope>
    <source>
        <strain evidence="11">cv. PC099</strain>
    </source>
</reference>
<evidence type="ECO:0000256" key="9">
    <source>
        <dbReference type="RuleBase" id="RU368031"/>
    </source>
</evidence>
<gene>
    <name evidence="10" type="ORF">C2S53_008148</name>
</gene>
<comment type="similarity">
    <text evidence="2 9">Belongs to the phytosulfokine family.</text>
</comment>
<evidence type="ECO:0000256" key="4">
    <source>
        <dbReference type="ARBA" id="ARBA00022525"/>
    </source>
</evidence>
<evidence type="ECO:0000256" key="2">
    <source>
        <dbReference type="ARBA" id="ARBA00010781"/>
    </source>
</evidence>
<keyword evidence="8 9" id="KW-0339">Growth factor</keyword>
<evidence type="ECO:0000256" key="6">
    <source>
        <dbReference type="ARBA" id="ARBA00022729"/>
    </source>
</evidence>
<dbReference type="PANTHER" id="PTHR33285">
    <property type="entry name" value="PHYTOSULFOKINES 3"/>
    <property type="match status" value="1"/>
</dbReference>
<evidence type="ECO:0000256" key="3">
    <source>
        <dbReference type="ARBA" id="ARBA00022473"/>
    </source>
</evidence>
<dbReference type="AlphaFoldDB" id="A0AAD4JHI6"/>
<comment type="PTM">
    <text evidence="9">Sulfation is important for activity and for the binding to a putative membrane receptor.</text>
</comment>
<evidence type="ECO:0000313" key="10">
    <source>
        <dbReference type="EMBL" id="KAH6833205.1"/>
    </source>
</evidence>